<dbReference type="EMBL" id="LFZN01000201">
    <property type="protein sequence ID" value="KXS95778.1"/>
    <property type="molecule type" value="Genomic_DNA"/>
</dbReference>
<dbReference type="AlphaFoldDB" id="A0A139H064"/>
<name>A0A139H064_9PEZI</name>
<dbReference type="Proteomes" id="UP000070133">
    <property type="component" value="Unassembled WGS sequence"/>
</dbReference>
<accession>A0A139H064</accession>
<reference evidence="2 3" key="1">
    <citation type="submission" date="2015-07" db="EMBL/GenBank/DDBJ databases">
        <title>Comparative genomics of the Sigatoka disease complex on banana suggests a link between parallel evolutionary changes in Pseudocercospora fijiensis and Pseudocercospora eumusae and increased virulence on the banana host.</title>
        <authorList>
            <person name="Chang T.-C."/>
            <person name="Salvucci A."/>
            <person name="Crous P.W."/>
            <person name="Stergiopoulos I."/>
        </authorList>
    </citation>
    <scope>NUCLEOTIDE SEQUENCE [LARGE SCALE GENOMIC DNA]</scope>
    <source>
        <strain evidence="2 3">CBS 114824</strain>
    </source>
</reference>
<dbReference type="OrthoDB" id="10422428at2759"/>
<feature type="region of interest" description="Disordered" evidence="1">
    <location>
        <begin position="133"/>
        <end position="158"/>
    </location>
</feature>
<gene>
    <name evidence="2" type="ORF">AC578_1738</name>
</gene>
<organism evidence="2 3">
    <name type="scientific">Pseudocercospora eumusae</name>
    <dbReference type="NCBI Taxonomy" id="321146"/>
    <lineage>
        <taxon>Eukaryota</taxon>
        <taxon>Fungi</taxon>
        <taxon>Dikarya</taxon>
        <taxon>Ascomycota</taxon>
        <taxon>Pezizomycotina</taxon>
        <taxon>Dothideomycetes</taxon>
        <taxon>Dothideomycetidae</taxon>
        <taxon>Mycosphaerellales</taxon>
        <taxon>Mycosphaerellaceae</taxon>
        <taxon>Pseudocercospora</taxon>
    </lineage>
</organism>
<sequence>MERGHGLAPLPTIPTEWEPASICRVAWWNIEDFEAMGLRPMQEDLILTAQYPTYTSVRVLHPKAGGQLTSDEAGNAKEGFRILHRSCQRHHWTSPDKQTRRAFWAAVTPEDDVGQHMLKAAEVAKHKRAESLIPPQVPPKDDGYQPNLPLPFKMSPPTRRNVRRGEVVIRKAVPVHSVHGSVSDIDEPAASVPEAGSSSTPRRPMVDSFLMDATPPNSRPASPVASPPATSKTWSLASKNVWDVSYWDEQSQKWRCR</sequence>
<feature type="region of interest" description="Disordered" evidence="1">
    <location>
        <begin position="179"/>
        <end position="233"/>
    </location>
</feature>
<proteinExistence type="predicted"/>
<comment type="caution">
    <text evidence="2">The sequence shown here is derived from an EMBL/GenBank/DDBJ whole genome shotgun (WGS) entry which is preliminary data.</text>
</comment>
<feature type="compositionally biased region" description="Low complexity" evidence="1">
    <location>
        <begin position="215"/>
        <end position="229"/>
    </location>
</feature>
<protein>
    <submittedName>
        <fullName evidence="2">Uncharacterized protein</fullName>
    </submittedName>
</protein>
<evidence type="ECO:0000313" key="2">
    <source>
        <dbReference type="EMBL" id="KXS95778.1"/>
    </source>
</evidence>
<keyword evidence="3" id="KW-1185">Reference proteome</keyword>
<evidence type="ECO:0000256" key="1">
    <source>
        <dbReference type="SAM" id="MobiDB-lite"/>
    </source>
</evidence>
<evidence type="ECO:0000313" key="3">
    <source>
        <dbReference type="Proteomes" id="UP000070133"/>
    </source>
</evidence>